<feature type="non-terminal residue" evidence="7">
    <location>
        <position position="1"/>
    </location>
</feature>
<keyword evidence="4 6" id="KW-1133">Transmembrane helix</keyword>
<sequence>ESDVEFTEKVDISHIEGVVDEPTAEKPNHRVTISAEEKKLIRKIDWKILPWLCIIGFLQFTDKISLSYASVLGIIPDAHLKGAEYGALGSLFYAGYLSMQLPNSYMMQRFPLGKLVGTIVVIWGAILASTSQGKNFSQLAGLRFLLGFFEACVNPNFMLLTSLYYRKQEITSRLAAWWLVNGFCSSFGGLMGYGIGHMEGDLNLHAWQWLMIILGAITSVFGIFVFFFLIDDPRSPRLKLTEDEKVIMEERLKDTGIKQSNKINWDQVKECFRDPKTYAWFLISLCINISNGALQTFGGLITVGLGFSGLDAILLGIPAGFVDIAAIVLASWLHGRTGDSLYTAVGFIFAATIGLIFLITLPTVGKLVGLYLVTFYIGAYILFLGSITANTSGYTKKILTNAIVLIGYTVGNMIGPLIMTSNEAPLYIGGVLGCLGANVVAMVAFIAVRMWMARMNKMKASSPLPEVEDDGDLTDLVDPNFVYRL</sequence>
<evidence type="ECO:0008006" key="9">
    <source>
        <dbReference type="Google" id="ProtNLM"/>
    </source>
</evidence>
<keyword evidence="3 6" id="KW-0812">Transmembrane</keyword>
<feature type="transmembrane region" description="Helical" evidence="6">
    <location>
        <begin position="111"/>
        <end position="130"/>
    </location>
</feature>
<evidence type="ECO:0000256" key="4">
    <source>
        <dbReference type="ARBA" id="ARBA00022989"/>
    </source>
</evidence>
<evidence type="ECO:0000256" key="3">
    <source>
        <dbReference type="ARBA" id="ARBA00022692"/>
    </source>
</evidence>
<reference evidence="7" key="1">
    <citation type="submission" date="2020-12" db="EMBL/GenBank/DDBJ databases">
        <title>Metabolic potential, ecology and presence of endohyphal bacteria is reflected in genomic diversity of Mucoromycotina.</title>
        <authorList>
            <person name="Muszewska A."/>
            <person name="Okrasinska A."/>
            <person name="Steczkiewicz K."/>
            <person name="Drgas O."/>
            <person name="Orlowska M."/>
            <person name="Perlinska-Lenart U."/>
            <person name="Aleksandrzak-Piekarczyk T."/>
            <person name="Szatraj K."/>
            <person name="Zielenkiewicz U."/>
            <person name="Pilsyk S."/>
            <person name="Malc E."/>
            <person name="Mieczkowski P."/>
            <person name="Kruszewska J.S."/>
            <person name="Biernat P."/>
            <person name="Pawlowska J."/>
        </authorList>
    </citation>
    <scope>NUCLEOTIDE SEQUENCE</scope>
    <source>
        <strain evidence="7">WA0000051536</strain>
    </source>
</reference>
<dbReference type="InterPro" id="IPR011701">
    <property type="entry name" value="MFS"/>
</dbReference>
<keyword evidence="8" id="KW-1185">Reference proteome</keyword>
<dbReference type="PANTHER" id="PTHR43791:SF36">
    <property type="entry name" value="TRANSPORTER, PUTATIVE (AFU_ORTHOLOGUE AFUA_6G08340)-RELATED"/>
    <property type="match status" value="1"/>
</dbReference>
<feature type="transmembrane region" description="Helical" evidence="6">
    <location>
        <begin position="207"/>
        <end position="230"/>
    </location>
</feature>
<keyword evidence="5 6" id="KW-0472">Membrane</keyword>
<feature type="transmembrane region" description="Helical" evidence="6">
    <location>
        <begin position="398"/>
        <end position="418"/>
    </location>
</feature>
<dbReference type="GO" id="GO:0016020">
    <property type="term" value="C:membrane"/>
    <property type="evidence" value="ECO:0007669"/>
    <property type="project" value="UniProtKB-SubCell"/>
</dbReference>
<evidence type="ECO:0000313" key="8">
    <source>
        <dbReference type="Proteomes" id="UP000612746"/>
    </source>
</evidence>
<dbReference type="Pfam" id="PF07690">
    <property type="entry name" value="MFS_1"/>
    <property type="match status" value="1"/>
</dbReference>
<feature type="transmembrane region" description="Helical" evidence="6">
    <location>
        <begin position="340"/>
        <end position="361"/>
    </location>
</feature>
<evidence type="ECO:0000256" key="2">
    <source>
        <dbReference type="ARBA" id="ARBA00022448"/>
    </source>
</evidence>
<feature type="transmembrane region" description="Helical" evidence="6">
    <location>
        <begin position="176"/>
        <end position="195"/>
    </location>
</feature>
<dbReference type="EMBL" id="JAEPRA010000003">
    <property type="protein sequence ID" value="KAG2187173.1"/>
    <property type="molecule type" value="Genomic_DNA"/>
</dbReference>
<comment type="subcellular location">
    <subcellularLocation>
        <location evidence="1">Membrane</location>
        <topology evidence="1">Multi-pass membrane protein</topology>
    </subcellularLocation>
</comment>
<evidence type="ECO:0000256" key="1">
    <source>
        <dbReference type="ARBA" id="ARBA00004141"/>
    </source>
</evidence>
<evidence type="ECO:0000256" key="5">
    <source>
        <dbReference type="ARBA" id="ARBA00023136"/>
    </source>
</evidence>
<dbReference type="GO" id="GO:0022857">
    <property type="term" value="F:transmembrane transporter activity"/>
    <property type="evidence" value="ECO:0007669"/>
    <property type="project" value="InterPro"/>
</dbReference>
<feature type="transmembrane region" description="Helical" evidence="6">
    <location>
        <begin position="278"/>
        <end position="307"/>
    </location>
</feature>
<dbReference type="AlphaFoldDB" id="A0A8H7Q7A7"/>
<dbReference type="Gene3D" id="1.20.1250.20">
    <property type="entry name" value="MFS general substrate transporter like domains"/>
    <property type="match status" value="1"/>
</dbReference>
<proteinExistence type="predicted"/>
<dbReference type="PANTHER" id="PTHR43791">
    <property type="entry name" value="PERMEASE-RELATED"/>
    <property type="match status" value="1"/>
</dbReference>
<dbReference type="SUPFAM" id="SSF103473">
    <property type="entry name" value="MFS general substrate transporter"/>
    <property type="match status" value="1"/>
</dbReference>
<feature type="transmembrane region" description="Helical" evidence="6">
    <location>
        <begin position="313"/>
        <end position="333"/>
    </location>
</feature>
<dbReference type="OrthoDB" id="6730379at2759"/>
<keyword evidence="2" id="KW-0813">Transport</keyword>
<organism evidence="7 8">
    <name type="scientific">Umbelopsis vinacea</name>
    <dbReference type="NCBI Taxonomy" id="44442"/>
    <lineage>
        <taxon>Eukaryota</taxon>
        <taxon>Fungi</taxon>
        <taxon>Fungi incertae sedis</taxon>
        <taxon>Mucoromycota</taxon>
        <taxon>Mucoromycotina</taxon>
        <taxon>Umbelopsidomycetes</taxon>
        <taxon>Umbelopsidales</taxon>
        <taxon>Umbelopsidaceae</taxon>
        <taxon>Umbelopsis</taxon>
    </lineage>
</organism>
<evidence type="ECO:0000256" key="6">
    <source>
        <dbReference type="SAM" id="Phobius"/>
    </source>
</evidence>
<feature type="transmembrane region" description="Helical" evidence="6">
    <location>
        <begin position="424"/>
        <end position="448"/>
    </location>
</feature>
<accession>A0A8H7Q7A7</accession>
<evidence type="ECO:0000313" key="7">
    <source>
        <dbReference type="EMBL" id="KAG2187173.1"/>
    </source>
</evidence>
<comment type="caution">
    <text evidence="7">The sequence shown here is derived from an EMBL/GenBank/DDBJ whole genome shotgun (WGS) entry which is preliminary data.</text>
</comment>
<feature type="transmembrane region" description="Helical" evidence="6">
    <location>
        <begin position="142"/>
        <end position="164"/>
    </location>
</feature>
<protein>
    <recommendedName>
        <fullName evidence="9">Major facilitator superfamily (MFS) profile domain-containing protein</fullName>
    </recommendedName>
</protein>
<dbReference type="Proteomes" id="UP000612746">
    <property type="component" value="Unassembled WGS sequence"/>
</dbReference>
<feature type="transmembrane region" description="Helical" evidence="6">
    <location>
        <begin position="367"/>
        <end position="386"/>
    </location>
</feature>
<name>A0A8H7Q7A7_9FUNG</name>
<dbReference type="InterPro" id="IPR036259">
    <property type="entry name" value="MFS_trans_sf"/>
</dbReference>
<gene>
    <name evidence="7" type="ORF">INT44_004845</name>
</gene>